<gene>
    <name evidence="3" type="ORF">B0H15DRAFT_795003</name>
</gene>
<accession>A0AAD6XWL8</accession>
<feature type="region of interest" description="Disordered" evidence="1">
    <location>
        <begin position="145"/>
        <end position="164"/>
    </location>
</feature>
<sequence>MFAKPLLPLLLLCLWSLPHTADVFLAFGSFYGTNDFSGSYLQQMISETVDYSRRKASNKIQSNQISLRPVPNLPDPRPLHARPAPPLGRSPCGPLLPTSGCMEDWSRYRAQNVVIKDNWIDPAVYYSARKAYYIKSGVEYRRRVPPARHPAGSGAIPSRLSGCK</sequence>
<name>A0AAD6XWL8_9AGAR</name>
<dbReference type="EMBL" id="JARJCN010000001">
    <property type="protein sequence ID" value="KAJ7104188.1"/>
    <property type="molecule type" value="Genomic_DNA"/>
</dbReference>
<evidence type="ECO:0000256" key="1">
    <source>
        <dbReference type="SAM" id="MobiDB-lite"/>
    </source>
</evidence>
<evidence type="ECO:0000256" key="2">
    <source>
        <dbReference type="SAM" id="SignalP"/>
    </source>
</evidence>
<comment type="caution">
    <text evidence="3">The sequence shown here is derived from an EMBL/GenBank/DDBJ whole genome shotgun (WGS) entry which is preliminary data.</text>
</comment>
<reference evidence="3" key="1">
    <citation type="submission" date="2023-03" db="EMBL/GenBank/DDBJ databases">
        <title>Massive genome expansion in bonnet fungi (Mycena s.s.) driven by repeated elements and novel gene families across ecological guilds.</title>
        <authorList>
            <consortium name="Lawrence Berkeley National Laboratory"/>
            <person name="Harder C.B."/>
            <person name="Miyauchi S."/>
            <person name="Viragh M."/>
            <person name="Kuo A."/>
            <person name="Thoen E."/>
            <person name="Andreopoulos B."/>
            <person name="Lu D."/>
            <person name="Skrede I."/>
            <person name="Drula E."/>
            <person name="Henrissat B."/>
            <person name="Morin E."/>
            <person name="Kohler A."/>
            <person name="Barry K."/>
            <person name="LaButti K."/>
            <person name="Morin E."/>
            <person name="Salamov A."/>
            <person name="Lipzen A."/>
            <person name="Mereny Z."/>
            <person name="Hegedus B."/>
            <person name="Baldrian P."/>
            <person name="Stursova M."/>
            <person name="Weitz H."/>
            <person name="Taylor A."/>
            <person name="Grigoriev I.V."/>
            <person name="Nagy L.G."/>
            <person name="Martin F."/>
            <person name="Kauserud H."/>
        </authorList>
    </citation>
    <scope>NUCLEOTIDE SEQUENCE</scope>
    <source>
        <strain evidence="3">CBHHK173m</strain>
    </source>
</reference>
<organism evidence="3 4">
    <name type="scientific">Mycena belliarum</name>
    <dbReference type="NCBI Taxonomy" id="1033014"/>
    <lineage>
        <taxon>Eukaryota</taxon>
        <taxon>Fungi</taxon>
        <taxon>Dikarya</taxon>
        <taxon>Basidiomycota</taxon>
        <taxon>Agaricomycotina</taxon>
        <taxon>Agaricomycetes</taxon>
        <taxon>Agaricomycetidae</taxon>
        <taxon>Agaricales</taxon>
        <taxon>Marasmiineae</taxon>
        <taxon>Mycenaceae</taxon>
        <taxon>Mycena</taxon>
    </lineage>
</organism>
<dbReference type="Proteomes" id="UP001222325">
    <property type="component" value="Unassembled WGS sequence"/>
</dbReference>
<proteinExistence type="predicted"/>
<keyword evidence="2" id="KW-0732">Signal</keyword>
<feature type="signal peptide" evidence="2">
    <location>
        <begin position="1"/>
        <end position="21"/>
    </location>
</feature>
<protein>
    <submittedName>
        <fullName evidence="3">Uncharacterized protein</fullName>
    </submittedName>
</protein>
<dbReference type="AlphaFoldDB" id="A0AAD6XWL8"/>
<feature type="chain" id="PRO_5042038250" evidence="2">
    <location>
        <begin position="22"/>
        <end position="164"/>
    </location>
</feature>
<evidence type="ECO:0000313" key="3">
    <source>
        <dbReference type="EMBL" id="KAJ7104188.1"/>
    </source>
</evidence>
<keyword evidence="4" id="KW-1185">Reference proteome</keyword>
<evidence type="ECO:0000313" key="4">
    <source>
        <dbReference type="Proteomes" id="UP001222325"/>
    </source>
</evidence>